<dbReference type="Gene3D" id="2.40.10.170">
    <property type="match status" value="1"/>
</dbReference>
<keyword evidence="8" id="KW-0472">Membrane</keyword>
<dbReference type="Pfam" id="PF22919">
    <property type="entry name" value="ATP-synt_VA_C"/>
    <property type="match status" value="1"/>
</dbReference>
<evidence type="ECO:0000313" key="12">
    <source>
        <dbReference type="EMBL" id="VAW74377.1"/>
    </source>
</evidence>
<dbReference type="NCBIfam" id="TIGR01039">
    <property type="entry name" value="atpD"/>
    <property type="match status" value="1"/>
</dbReference>
<dbReference type="PANTHER" id="PTHR15184:SF71">
    <property type="entry name" value="ATP SYNTHASE SUBUNIT BETA, MITOCHONDRIAL"/>
    <property type="match status" value="1"/>
</dbReference>
<proteinExistence type="inferred from homology"/>
<dbReference type="Pfam" id="PF00006">
    <property type="entry name" value="ATP-synt_ab"/>
    <property type="match status" value="1"/>
</dbReference>
<keyword evidence="6" id="KW-1278">Translocase</keyword>
<dbReference type="InterPro" id="IPR020003">
    <property type="entry name" value="ATPase_a/bsu_AS"/>
</dbReference>
<dbReference type="GO" id="GO:0046933">
    <property type="term" value="F:proton-transporting ATP synthase activity, rotational mechanism"/>
    <property type="evidence" value="ECO:0007669"/>
    <property type="project" value="InterPro"/>
</dbReference>
<dbReference type="SUPFAM" id="SSF52540">
    <property type="entry name" value="P-loop containing nucleoside triphosphate hydrolases"/>
    <property type="match status" value="1"/>
</dbReference>
<keyword evidence="3" id="KW-0813">Transport</keyword>
<evidence type="ECO:0000256" key="10">
    <source>
        <dbReference type="ARBA" id="ARBA00023310"/>
    </source>
</evidence>
<dbReference type="GO" id="GO:0005524">
    <property type="term" value="F:ATP binding"/>
    <property type="evidence" value="ECO:0007669"/>
    <property type="project" value="UniProtKB-KW"/>
</dbReference>
<dbReference type="EC" id="3.6.3.14" evidence="12"/>
<keyword evidence="7" id="KW-0406">Ion transport</keyword>
<keyword evidence="12" id="KW-0378">Hydrolase</keyword>
<dbReference type="InterPro" id="IPR000194">
    <property type="entry name" value="ATPase_F1/V1/A1_a/bsu_nucl-bd"/>
</dbReference>
<keyword evidence="5" id="KW-0067">ATP-binding</keyword>
<dbReference type="CDD" id="cd18115">
    <property type="entry name" value="ATP-synt_F1_beta_N"/>
    <property type="match status" value="1"/>
</dbReference>
<evidence type="ECO:0000259" key="11">
    <source>
        <dbReference type="SMART" id="SM00382"/>
    </source>
</evidence>
<evidence type="ECO:0000256" key="6">
    <source>
        <dbReference type="ARBA" id="ARBA00022967"/>
    </source>
</evidence>
<dbReference type="InterPro" id="IPR050053">
    <property type="entry name" value="ATPase_alpha/beta_chains"/>
</dbReference>
<name>A0A3B0YFF0_9ZZZZ</name>
<evidence type="ECO:0000256" key="9">
    <source>
        <dbReference type="ARBA" id="ARBA00023196"/>
    </source>
</evidence>
<sequence length="458" mass="49417">MSSGNIVEIIGAVVDVEFPRDAVPKVYDALMVDSVGLTLEVQGQLGDGVVRTIAMGTTDGVKRGIEVSNTGAPISIPVGQGTLGRVMDVLGNPIDEAGPVKYDKLMPIHRSPPSYEEQAASVDILETGIKVIDLIMPIAKGGKIGLFGGAGVGKTVTLMELIRNIAVEHSGFSVFAGVGERTREGNDFYYEMQEGGVLDKVALVYGQMNEPPGNRLRVALTGLTIAENFRDEGRDVLMFIDNIYRYTLAGTEVSALLGRMPSAVGYQPTLAEEMGVLQERITSTKTGSITSFQAVYVPADDLTDPSPATTFAHLDATLVLSRQVAELGIYPAVDPLDSTSRQLDPLIVGNEHYDVARAVQGTLQRYKELRDIIAILGMDELSEEDKQDVSRARKIQRFLSQPFFVAETFTGAPGKYVSLKDTIAAFKGIVNGDYDDLPEQAFYMVGTIEEAVEKAKSL</sequence>
<comment type="subcellular location">
    <subcellularLocation>
        <location evidence="1">Membrane</location>
        <topology evidence="1">Peripheral membrane protein</topology>
    </subcellularLocation>
</comment>
<evidence type="ECO:0000256" key="5">
    <source>
        <dbReference type="ARBA" id="ARBA00022840"/>
    </source>
</evidence>
<keyword evidence="10" id="KW-0066">ATP synthesis</keyword>
<keyword evidence="4" id="KW-0547">Nucleotide-binding</keyword>
<dbReference type="SUPFAM" id="SSF47917">
    <property type="entry name" value="C-terminal domain of alpha and beta subunits of F1 ATP synthase"/>
    <property type="match status" value="1"/>
</dbReference>
<dbReference type="CDD" id="cd01133">
    <property type="entry name" value="F1-ATPase_beta_CD"/>
    <property type="match status" value="1"/>
</dbReference>
<dbReference type="HAMAP" id="MF_01347">
    <property type="entry name" value="ATP_synth_beta_bact"/>
    <property type="match status" value="1"/>
</dbReference>
<dbReference type="InterPro" id="IPR036121">
    <property type="entry name" value="ATPase_F1/V1/A1_a/bsu_N_sf"/>
</dbReference>
<keyword evidence="9" id="KW-0139">CF(1)</keyword>
<dbReference type="GO" id="GO:0045259">
    <property type="term" value="C:proton-transporting ATP synthase complex"/>
    <property type="evidence" value="ECO:0007669"/>
    <property type="project" value="UniProtKB-KW"/>
</dbReference>
<dbReference type="InterPro" id="IPR004100">
    <property type="entry name" value="ATPase_F1/V1/A1_a/bsu_N"/>
</dbReference>
<accession>A0A3B0YFF0</accession>
<dbReference type="Pfam" id="PF02874">
    <property type="entry name" value="ATP-synt_ab_N"/>
    <property type="match status" value="1"/>
</dbReference>
<dbReference type="PROSITE" id="PS00152">
    <property type="entry name" value="ATPASE_ALPHA_BETA"/>
    <property type="match status" value="1"/>
</dbReference>
<dbReference type="InterPro" id="IPR024034">
    <property type="entry name" value="ATPase_F1/V1_b/a_C"/>
</dbReference>
<dbReference type="SUPFAM" id="SSF50615">
    <property type="entry name" value="N-terminal domain of alpha and beta subunits of F1 ATP synthase"/>
    <property type="match status" value="1"/>
</dbReference>
<dbReference type="Gene3D" id="3.40.50.300">
    <property type="entry name" value="P-loop containing nucleotide triphosphate hydrolases"/>
    <property type="match status" value="1"/>
</dbReference>
<dbReference type="GO" id="GO:0016787">
    <property type="term" value="F:hydrolase activity"/>
    <property type="evidence" value="ECO:0007669"/>
    <property type="project" value="UniProtKB-KW"/>
</dbReference>
<dbReference type="SMART" id="SM00382">
    <property type="entry name" value="AAA"/>
    <property type="match status" value="1"/>
</dbReference>
<gene>
    <name evidence="12" type="ORF">MNBD_GAMMA14-1195</name>
</gene>
<evidence type="ECO:0000256" key="2">
    <source>
        <dbReference type="ARBA" id="ARBA00008936"/>
    </source>
</evidence>
<evidence type="ECO:0000256" key="3">
    <source>
        <dbReference type="ARBA" id="ARBA00022448"/>
    </source>
</evidence>
<feature type="domain" description="AAA+ ATPase" evidence="11">
    <location>
        <begin position="140"/>
        <end position="324"/>
    </location>
</feature>
<organism evidence="12">
    <name type="scientific">hydrothermal vent metagenome</name>
    <dbReference type="NCBI Taxonomy" id="652676"/>
    <lineage>
        <taxon>unclassified sequences</taxon>
        <taxon>metagenomes</taxon>
        <taxon>ecological metagenomes</taxon>
    </lineage>
</organism>
<dbReference type="CDD" id="cd18110">
    <property type="entry name" value="ATP-synt_F1_beta_C"/>
    <property type="match status" value="1"/>
</dbReference>
<dbReference type="InterPro" id="IPR027417">
    <property type="entry name" value="P-loop_NTPase"/>
</dbReference>
<dbReference type="InterPro" id="IPR003593">
    <property type="entry name" value="AAA+_ATPase"/>
</dbReference>
<comment type="similarity">
    <text evidence="2">Belongs to the ATPase alpha/beta chains family.</text>
</comment>
<dbReference type="InterPro" id="IPR005722">
    <property type="entry name" value="ATP_synth_F1_bsu"/>
</dbReference>
<dbReference type="Gene3D" id="1.10.1140.10">
    <property type="entry name" value="Bovine Mitochondrial F1-atpase, Atp Synthase Beta Chain, Chain D, domain 3"/>
    <property type="match status" value="1"/>
</dbReference>
<dbReference type="EMBL" id="UOFM01000093">
    <property type="protein sequence ID" value="VAW74377.1"/>
    <property type="molecule type" value="Genomic_DNA"/>
</dbReference>
<reference evidence="12" key="1">
    <citation type="submission" date="2018-06" db="EMBL/GenBank/DDBJ databases">
        <authorList>
            <person name="Zhirakovskaya E."/>
        </authorList>
    </citation>
    <scope>NUCLEOTIDE SEQUENCE</scope>
</reference>
<dbReference type="FunFam" id="1.10.1140.10:FF:000001">
    <property type="entry name" value="ATP synthase subunit beta"/>
    <property type="match status" value="1"/>
</dbReference>
<evidence type="ECO:0000256" key="4">
    <source>
        <dbReference type="ARBA" id="ARBA00022741"/>
    </source>
</evidence>
<evidence type="ECO:0000256" key="8">
    <source>
        <dbReference type="ARBA" id="ARBA00023136"/>
    </source>
</evidence>
<dbReference type="FunFam" id="3.40.50.300:FF:000004">
    <property type="entry name" value="ATP synthase subunit beta"/>
    <property type="match status" value="1"/>
</dbReference>
<dbReference type="InterPro" id="IPR055190">
    <property type="entry name" value="ATP-synt_VA_C"/>
</dbReference>
<evidence type="ECO:0000256" key="1">
    <source>
        <dbReference type="ARBA" id="ARBA00004170"/>
    </source>
</evidence>
<dbReference type="AlphaFoldDB" id="A0A3B0YFF0"/>
<dbReference type="PANTHER" id="PTHR15184">
    <property type="entry name" value="ATP SYNTHASE"/>
    <property type="match status" value="1"/>
</dbReference>
<evidence type="ECO:0000256" key="7">
    <source>
        <dbReference type="ARBA" id="ARBA00023065"/>
    </source>
</evidence>
<protein>
    <submittedName>
        <fullName evidence="12">ATP synthase beta chain</fullName>
        <ecNumber evidence="12">3.6.3.14</ecNumber>
    </submittedName>
</protein>